<dbReference type="RefSeq" id="WP_250424462.1">
    <property type="nucleotide sequence ID" value="NZ_JAJKBJ010000036.1"/>
</dbReference>
<organism evidence="5 6">
    <name type="scientific">Legionella maioricensis</name>
    <dbReference type="NCBI Taxonomy" id="2896528"/>
    <lineage>
        <taxon>Bacteria</taxon>
        <taxon>Pseudomonadati</taxon>
        <taxon>Pseudomonadota</taxon>
        <taxon>Gammaproteobacteria</taxon>
        <taxon>Legionellales</taxon>
        <taxon>Legionellaceae</taxon>
        <taxon>Legionella</taxon>
    </lineage>
</organism>
<keyword evidence="3" id="KW-0804">Transcription</keyword>
<accession>A0A9X2D2Y6</accession>
<dbReference type="EMBL" id="JAJKBJ010000036">
    <property type="protein sequence ID" value="MCL9685720.1"/>
    <property type="molecule type" value="Genomic_DNA"/>
</dbReference>
<evidence type="ECO:0000256" key="1">
    <source>
        <dbReference type="ARBA" id="ARBA00023015"/>
    </source>
</evidence>
<keyword evidence="2" id="KW-0238">DNA-binding</keyword>
<gene>
    <name evidence="5" type="ORF">LOX96_16585</name>
</gene>
<dbReference type="Gene3D" id="3.30.450.80">
    <property type="entry name" value="Transcription factor LuxR-like, autoinducer-binding domain"/>
    <property type="match status" value="1"/>
</dbReference>
<dbReference type="AlphaFoldDB" id="A0A9X2D2Y6"/>
<comment type="caution">
    <text evidence="5">The sequence shown here is derived from an EMBL/GenBank/DDBJ whole genome shotgun (WGS) entry which is preliminary data.</text>
</comment>
<evidence type="ECO:0000256" key="3">
    <source>
        <dbReference type="ARBA" id="ARBA00023163"/>
    </source>
</evidence>
<keyword evidence="1" id="KW-0805">Transcription regulation</keyword>
<feature type="domain" description="Transcription factor LuxR-like autoinducer-binding" evidence="4">
    <location>
        <begin position="31"/>
        <end position="140"/>
    </location>
</feature>
<evidence type="ECO:0000313" key="5">
    <source>
        <dbReference type="EMBL" id="MCL9685720.1"/>
    </source>
</evidence>
<evidence type="ECO:0000259" key="4">
    <source>
        <dbReference type="Pfam" id="PF03472"/>
    </source>
</evidence>
<evidence type="ECO:0000313" key="6">
    <source>
        <dbReference type="Proteomes" id="UP001139721"/>
    </source>
</evidence>
<evidence type="ECO:0000256" key="2">
    <source>
        <dbReference type="ARBA" id="ARBA00023125"/>
    </source>
</evidence>
<dbReference type="InterPro" id="IPR005143">
    <property type="entry name" value="TF_LuxR_autoind-bd_dom"/>
</dbReference>
<name>A0A9X2D2Y6_9GAMM</name>
<proteinExistence type="predicted"/>
<dbReference type="GO" id="GO:0003677">
    <property type="term" value="F:DNA binding"/>
    <property type="evidence" value="ECO:0007669"/>
    <property type="project" value="UniProtKB-KW"/>
</dbReference>
<keyword evidence="6" id="KW-1185">Reference proteome</keyword>
<sequence length="174" mass="20799">MDVSKQQSRYLHSTFPEQFELQFYKNFHSLKKIGCDYFYFLGFNSGMSHRFCTDNNWIDFYHDEKFILDDPLKRIAEASTFIALPWSQITFSKKSEKKAIEGRQSFGLYNGITITRERNNKKYIFALSTEEMGHDLARYLLLEKSQVLQDFLTNCMQLFDQYLYMIFKDNSLMN</sequence>
<dbReference type="Proteomes" id="UP001139721">
    <property type="component" value="Unassembled WGS sequence"/>
</dbReference>
<protein>
    <submittedName>
        <fullName evidence="5">Autoinducer binding domain-containing protein</fullName>
    </submittedName>
</protein>
<dbReference type="SUPFAM" id="SSF75516">
    <property type="entry name" value="Pheromone-binding domain of LuxR-like quorum-sensing transcription factors"/>
    <property type="match status" value="1"/>
</dbReference>
<reference evidence="5" key="1">
    <citation type="submission" date="2021-11" db="EMBL/GenBank/DDBJ databases">
        <title>Legionella maioricencis sp. nov., a new species isolated from hot water samples in Mallorca.</title>
        <authorList>
            <person name="Crespi S."/>
            <person name="Drasar V."/>
            <person name="Salva-Serra F."/>
            <person name="Jaen-Luchoro D."/>
            <person name="Pineiro-Iglesias B."/>
            <person name="Aliaga F."/>
            <person name="Fernandez-Juarez V."/>
            <person name="Coll G."/>
            <person name="Moore E.R.B."/>
            <person name="Bennasar-Figueras A."/>
        </authorList>
    </citation>
    <scope>NUCLEOTIDE SEQUENCE</scope>
    <source>
        <strain evidence="5">HCPI-6</strain>
    </source>
</reference>
<dbReference type="InterPro" id="IPR036693">
    <property type="entry name" value="TF_LuxR_autoind-bd_dom_sf"/>
</dbReference>
<dbReference type="Pfam" id="PF03472">
    <property type="entry name" value="Autoind_bind"/>
    <property type="match status" value="1"/>
</dbReference>